<dbReference type="RefSeq" id="WP_289231466.1">
    <property type="nucleotide sequence ID" value="NZ_AP027735.1"/>
</dbReference>
<gene>
    <name evidence="2" type="ORF">GCM10025872_31240</name>
</gene>
<reference evidence="2" key="1">
    <citation type="journal article" date="2014" name="Int. J. Syst. Evol. Microbiol.">
        <title>Complete genome of a new Firmicutes species belonging to the dominant human colonic microbiota ('Ruminococcus bicirculans') reveals two chromosomes and a selective capacity to utilize plant glucans.</title>
        <authorList>
            <consortium name="NISC Comparative Sequencing Program"/>
            <person name="Wegmann U."/>
            <person name="Louis P."/>
            <person name="Goesmann A."/>
            <person name="Henrissat B."/>
            <person name="Duncan S.H."/>
            <person name="Flint H.J."/>
        </authorList>
    </citation>
    <scope>NUCLEOTIDE SEQUENCE</scope>
    <source>
        <strain evidence="2">NBRC 110608</strain>
    </source>
</reference>
<dbReference type="EMBL" id="AP027735">
    <property type="protein sequence ID" value="BDZ59467.1"/>
    <property type="molecule type" value="Genomic_DNA"/>
</dbReference>
<feature type="region of interest" description="Disordered" evidence="1">
    <location>
        <begin position="63"/>
        <end position="82"/>
    </location>
</feature>
<reference evidence="2" key="2">
    <citation type="submission" date="2023-02" db="EMBL/GenBank/DDBJ databases">
        <authorList>
            <person name="Sun Q."/>
            <person name="Mori K."/>
        </authorList>
    </citation>
    <scope>NUCLEOTIDE SEQUENCE</scope>
    <source>
        <strain evidence="2">NBRC 110608</strain>
    </source>
</reference>
<protein>
    <submittedName>
        <fullName evidence="2">Uncharacterized protein</fullName>
    </submittedName>
</protein>
<dbReference type="InterPro" id="IPR045635">
    <property type="entry name" value="DUF6412"/>
</dbReference>
<accession>A0ABM8HEP8</accession>
<dbReference type="Pfam" id="PF19950">
    <property type="entry name" value="DUF6412"/>
    <property type="match status" value="1"/>
</dbReference>
<evidence type="ECO:0000256" key="1">
    <source>
        <dbReference type="SAM" id="MobiDB-lite"/>
    </source>
</evidence>
<proteinExistence type="predicted"/>
<sequence>MSTWADQHVVATLLLLLPVATALLGSALVVRIALVVPALQTSPRLLTQQRRRHWQVLDVPLRRPDLPGRPRSRAPGRLPACA</sequence>
<organism evidence="2">
    <name type="scientific">Barrientosiimonas endolithica</name>
    <dbReference type="NCBI Taxonomy" id="1535208"/>
    <lineage>
        <taxon>Bacteria</taxon>
        <taxon>Bacillati</taxon>
        <taxon>Actinomycetota</taxon>
        <taxon>Actinomycetes</taxon>
        <taxon>Micrococcales</taxon>
        <taxon>Dermacoccaceae</taxon>
        <taxon>Barrientosiimonas</taxon>
    </lineage>
</organism>
<name>A0ABM8HEP8_9MICO</name>
<evidence type="ECO:0000313" key="2">
    <source>
        <dbReference type="EMBL" id="BDZ59467.1"/>
    </source>
</evidence>